<dbReference type="AlphaFoldDB" id="A0ABD5Q6Q5"/>
<feature type="transmembrane region" description="Helical" evidence="1">
    <location>
        <begin position="31"/>
        <end position="50"/>
    </location>
</feature>
<evidence type="ECO:0000313" key="2">
    <source>
        <dbReference type="EMBL" id="MFC4826376.1"/>
    </source>
</evidence>
<feature type="transmembrane region" description="Helical" evidence="1">
    <location>
        <begin position="104"/>
        <end position="128"/>
    </location>
</feature>
<evidence type="ECO:0000313" key="3">
    <source>
        <dbReference type="Proteomes" id="UP001595945"/>
    </source>
</evidence>
<name>A0ABD5Q6Q5_9EURY</name>
<dbReference type="Proteomes" id="UP001595945">
    <property type="component" value="Unassembled WGS sequence"/>
</dbReference>
<keyword evidence="1" id="KW-1133">Transmembrane helix</keyword>
<gene>
    <name evidence="2" type="ORF">ACFO9K_19140</name>
</gene>
<keyword evidence="3" id="KW-1185">Reference proteome</keyword>
<organism evidence="2 3">
    <name type="scientific">Halorussus aquaticus</name>
    <dbReference type="NCBI Taxonomy" id="2953748"/>
    <lineage>
        <taxon>Archaea</taxon>
        <taxon>Methanobacteriati</taxon>
        <taxon>Methanobacteriota</taxon>
        <taxon>Stenosarchaea group</taxon>
        <taxon>Halobacteria</taxon>
        <taxon>Halobacteriales</taxon>
        <taxon>Haladaptataceae</taxon>
        <taxon>Halorussus</taxon>
    </lineage>
</organism>
<sequence>MYGFLAFVLSNVPLLLLSPSSDRLVSESWRYVVLSGVSSLGIVGIVLTVYRFGGKRSLAQVITVMGIGGRSVFDSIDIGRLSAAVLLGAWFATASVAYVSEQILGMAVVLVPVLLKVADAVLSILVPLSGSVDVTSEMYRVGDSGRRYDLSTMNVLGTVEVGNVTVFSVRGETGPPHVLVLPTELYRRLHES</sequence>
<accession>A0ABD5Q6Q5</accession>
<feature type="transmembrane region" description="Helical" evidence="1">
    <location>
        <begin position="78"/>
        <end position="98"/>
    </location>
</feature>
<dbReference type="GeneID" id="73046527"/>
<keyword evidence="1" id="KW-0472">Membrane</keyword>
<keyword evidence="1" id="KW-0812">Transmembrane</keyword>
<evidence type="ECO:0000256" key="1">
    <source>
        <dbReference type="SAM" id="Phobius"/>
    </source>
</evidence>
<proteinExistence type="predicted"/>
<comment type="caution">
    <text evidence="2">The sequence shown here is derived from an EMBL/GenBank/DDBJ whole genome shotgun (WGS) entry which is preliminary data.</text>
</comment>
<dbReference type="RefSeq" id="WP_254268020.1">
    <property type="nucleotide sequence ID" value="NZ_CP100400.1"/>
</dbReference>
<reference evidence="2 3" key="1">
    <citation type="journal article" date="2019" name="Int. J. Syst. Evol. Microbiol.">
        <title>The Global Catalogue of Microorganisms (GCM) 10K type strain sequencing project: providing services to taxonomists for standard genome sequencing and annotation.</title>
        <authorList>
            <consortium name="The Broad Institute Genomics Platform"/>
            <consortium name="The Broad Institute Genome Sequencing Center for Infectious Disease"/>
            <person name="Wu L."/>
            <person name="Ma J."/>
        </authorList>
    </citation>
    <scope>NUCLEOTIDE SEQUENCE [LARGE SCALE GENOMIC DNA]</scope>
    <source>
        <strain evidence="2 3">XZYJ18</strain>
    </source>
</reference>
<protein>
    <submittedName>
        <fullName evidence="2">Uncharacterized protein</fullName>
    </submittedName>
</protein>
<dbReference type="EMBL" id="JBHSHT010000002">
    <property type="protein sequence ID" value="MFC4826376.1"/>
    <property type="molecule type" value="Genomic_DNA"/>
</dbReference>